<dbReference type="PANTHER" id="PTHR24421">
    <property type="entry name" value="NITRATE/NITRITE SENSOR PROTEIN NARX-RELATED"/>
    <property type="match status" value="1"/>
</dbReference>
<protein>
    <recommendedName>
        <fullName evidence="2">histidine kinase</fullName>
        <ecNumber evidence="2">2.7.13.3</ecNumber>
    </recommendedName>
</protein>
<comment type="catalytic activity">
    <reaction evidence="1">
        <text>ATP + protein L-histidine = ADP + protein N-phospho-L-histidine.</text>
        <dbReference type="EC" id="2.7.13.3"/>
    </reaction>
</comment>
<keyword evidence="14" id="KW-1185">Reference proteome</keyword>
<feature type="transmembrane region" description="Helical" evidence="10">
    <location>
        <begin position="54"/>
        <end position="75"/>
    </location>
</feature>
<evidence type="ECO:0000256" key="7">
    <source>
        <dbReference type="ARBA" id="ARBA00022840"/>
    </source>
</evidence>
<evidence type="ECO:0000256" key="1">
    <source>
        <dbReference type="ARBA" id="ARBA00000085"/>
    </source>
</evidence>
<name>A0ABN3Q6J3_9ACTN</name>
<evidence type="ECO:0000313" key="13">
    <source>
        <dbReference type="EMBL" id="GAA2616629.1"/>
    </source>
</evidence>
<organism evidence="13 14">
    <name type="scientific">Actinomadura fulvescens</name>
    <dbReference type="NCBI Taxonomy" id="46160"/>
    <lineage>
        <taxon>Bacteria</taxon>
        <taxon>Bacillati</taxon>
        <taxon>Actinomycetota</taxon>
        <taxon>Actinomycetes</taxon>
        <taxon>Streptosporangiales</taxon>
        <taxon>Thermomonosporaceae</taxon>
        <taxon>Actinomadura</taxon>
    </lineage>
</organism>
<evidence type="ECO:0000256" key="9">
    <source>
        <dbReference type="SAM" id="MobiDB-lite"/>
    </source>
</evidence>
<evidence type="ECO:0000256" key="8">
    <source>
        <dbReference type="ARBA" id="ARBA00023012"/>
    </source>
</evidence>
<keyword evidence="10" id="KW-0472">Membrane</keyword>
<dbReference type="Pfam" id="PF07730">
    <property type="entry name" value="HisKA_3"/>
    <property type="match status" value="1"/>
</dbReference>
<evidence type="ECO:0000313" key="14">
    <source>
        <dbReference type="Proteomes" id="UP001501509"/>
    </source>
</evidence>
<feature type="transmembrane region" description="Helical" evidence="10">
    <location>
        <begin position="87"/>
        <end position="104"/>
    </location>
</feature>
<keyword evidence="7" id="KW-0067">ATP-binding</keyword>
<proteinExistence type="predicted"/>
<dbReference type="Gene3D" id="3.30.565.10">
    <property type="entry name" value="Histidine kinase-like ATPase, C-terminal domain"/>
    <property type="match status" value="1"/>
</dbReference>
<dbReference type="GO" id="GO:0016301">
    <property type="term" value="F:kinase activity"/>
    <property type="evidence" value="ECO:0007669"/>
    <property type="project" value="UniProtKB-KW"/>
</dbReference>
<dbReference type="InterPro" id="IPR011712">
    <property type="entry name" value="Sig_transdc_His_kin_sub3_dim/P"/>
</dbReference>
<dbReference type="EC" id="2.7.13.3" evidence="2"/>
<dbReference type="EMBL" id="BAAATD010000008">
    <property type="protein sequence ID" value="GAA2616629.1"/>
    <property type="molecule type" value="Genomic_DNA"/>
</dbReference>
<dbReference type="Gene3D" id="1.20.5.1930">
    <property type="match status" value="1"/>
</dbReference>
<evidence type="ECO:0000256" key="4">
    <source>
        <dbReference type="ARBA" id="ARBA00022679"/>
    </source>
</evidence>
<evidence type="ECO:0000256" key="5">
    <source>
        <dbReference type="ARBA" id="ARBA00022741"/>
    </source>
</evidence>
<keyword evidence="10" id="KW-1133">Transmembrane helix</keyword>
<feature type="transmembrane region" description="Helical" evidence="10">
    <location>
        <begin position="30"/>
        <end position="47"/>
    </location>
</feature>
<keyword evidence="4" id="KW-0808">Transferase</keyword>
<feature type="domain" description="Signal transduction histidine kinase subgroup 3 dimerisation and phosphoacceptor" evidence="12">
    <location>
        <begin position="167"/>
        <end position="230"/>
    </location>
</feature>
<comment type="caution">
    <text evidence="13">The sequence shown here is derived from an EMBL/GenBank/DDBJ whole genome shotgun (WGS) entry which is preliminary data.</text>
</comment>
<evidence type="ECO:0000259" key="12">
    <source>
        <dbReference type="Pfam" id="PF07730"/>
    </source>
</evidence>
<keyword evidence="5" id="KW-0547">Nucleotide-binding</keyword>
<evidence type="ECO:0000256" key="10">
    <source>
        <dbReference type="SAM" id="Phobius"/>
    </source>
</evidence>
<dbReference type="InterPro" id="IPR003594">
    <property type="entry name" value="HATPase_dom"/>
</dbReference>
<keyword evidence="3" id="KW-0597">Phosphoprotein</keyword>
<dbReference type="PANTHER" id="PTHR24421:SF10">
    <property type="entry name" value="NITRATE_NITRITE SENSOR PROTEIN NARQ"/>
    <property type="match status" value="1"/>
</dbReference>
<dbReference type="Pfam" id="PF02518">
    <property type="entry name" value="HATPase_c"/>
    <property type="match status" value="1"/>
</dbReference>
<feature type="transmembrane region" description="Helical" evidence="10">
    <location>
        <begin position="131"/>
        <end position="151"/>
    </location>
</feature>
<evidence type="ECO:0000256" key="2">
    <source>
        <dbReference type="ARBA" id="ARBA00012438"/>
    </source>
</evidence>
<dbReference type="CDD" id="cd16917">
    <property type="entry name" value="HATPase_UhpB-NarQ-NarX-like"/>
    <property type="match status" value="1"/>
</dbReference>
<evidence type="ECO:0000256" key="3">
    <source>
        <dbReference type="ARBA" id="ARBA00022553"/>
    </source>
</evidence>
<keyword evidence="6 13" id="KW-0418">Kinase</keyword>
<feature type="region of interest" description="Disordered" evidence="9">
    <location>
        <begin position="352"/>
        <end position="381"/>
    </location>
</feature>
<evidence type="ECO:0000256" key="6">
    <source>
        <dbReference type="ARBA" id="ARBA00022777"/>
    </source>
</evidence>
<gene>
    <name evidence="13" type="ORF">GCM10010411_59690</name>
</gene>
<sequence>MAFDVVVVCTAGTFVGASLLGPPPVAELDYSGVAALGEVALVLALLWRRQAPLAVAWAVMAGTAAVAIVEVTAPGTLVRAIVGADPALWVPAAAPFAAYASLAFGRNRVAWVPVVVLTVIATQPWDPDGARITSAVLLVAGPALVGAHTAARRRLLQGRIKEALADERARLAAEMHDVVTHRVSLMVLQAGTMSLCSEDETTRANAEQLRALGCHALEELRDLLGVLRGPEVPDFGGTETQRAPVPRLEPLIVASRSIGTSVELIEEGDPSLAAPVIARTAYRIVEEALTNVHKHAPGARVRAQVRYGAQTVRLTVHNSPPPDGEHATLAATGSGTGLPALRRRVELVGGSLQAGSAPDGGFSVDATLPSHVPTREGPERG</sequence>
<feature type="transmembrane region" description="Helical" evidence="10">
    <location>
        <begin position="109"/>
        <end position="125"/>
    </location>
</feature>
<feature type="domain" description="Histidine kinase/HSP90-like ATPase" evidence="11">
    <location>
        <begin position="280"/>
        <end position="370"/>
    </location>
</feature>
<accession>A0ABN3Q6J3</accession>
<keyword evidence="8" id="KW-0902">Two-component regulatory system</keyword>
<evidence type="ECO:0000259" key="11">
    <source>
        <dbReference type="Pfam" id="PF02518"/>
    </source>
</evidence>
<reference evidence="13 14" key="1">
    <citation type="journal article" date="2019" name="Int. J. Syst. Evol. Microbiol.">
        <title>The Global Catalogue of Microorganisms (GCM) 10K type strain sequencing project: providing services to taxonomists for standard genome sequencing and annotation.</title>
        <authorList>
            <consortium name="The Broad Institute Genomics Platform"/>
            <consortium name="The Broad Institute Genome Sequencing Center for Infectious Disease"/>
            <person name="Wu L."/>
            <person name="Ma J."/>
        </authorList>
    </citation>
    <scope>NUCLEOTIDE SEQUENCE [LARGE SCALE GENOMIC DNA]</scope>
    <source>
        <strain evidence="13 14">JCM 6833</strain>
    </source>
</reference>
<dbReference type="Proteomes" id="UP001501509">
    <property type="component" value="Unassembled WGS sequence"/>
</dbReference>
<dbReference type="InterPro" id="IPR036890">
    <property type="entry name" value="HATPase_C_sf"/>
</dbReference>
<dbReference type="SUPFAM" id="SSF55874">
    <property type="entry name" value="ATPase domain of HSP90 chaperone/DNA topoisomerase II/histidine kinase"/>
    <property type="match status" value="1"/>
</dbReference>
<keyword evidence="10" id="KW-0812">Transmembrane</keyword>
<dbReference type="InterPro" id="IPR050482">
    <property type="entry name" value="Sensor_HK_TwoCompSys"/>
</dbReference>